<dbReference type="SUPFAM" id="SSF53335">
    <property type="entry name" value="S-adenosyl-L-methionine-dependent methyltransferases"/>
    <property type="match status" value="1"/>
</dbReference>
<dbReference type="GO" id="GO:0008757">
    <property type="term" value="F:S-adenosylmethionine-dependent methyltransferase activity"/>
    <property type="evidence" value="ECO:0007669"/>
    <property type="project" value="InterPro"/>
</dbReference>
<dbReference type="AlphaFoldDB" id="A0A4V1BMK4"/>
<protein>
    <submittedName>
        <fullName evidence="2">Methyltransferase domain-containing protein</fullName>
    </submittedName>
</protein>
<reference evidence="2 3" key="1">
    <citation type="submission" date="2019-03" db="EMBL/GenBank/DDBJ databases">
        <title>Three New Species of Nocardioides, Nocardioides euryhalodurans sp. nov., Nocardioides seonyuensis sp. nov. and Nocardioides eburneoflavus sp. nov. Iolated from Soil.</title>
        <authorList>
            <person name="Roh S.G."/>
            <person name="Lee C."/>
            <person name="Kim M.-K."/>
            <person name="Kim S.B."/>
        </authorList>
    </citation>
    <scope>NUCLEOTIDE SEQUENCE [LARGE SCALE GENOMIC DNA]</scope>
    <source>
        <strain evidence="2 3">MMS17-SY207-3</strain>
    </source>
</reference>
<dbReference type="KEGG" id="nsn:EXE58_15250"/>
<dbReference type="Pfam" id="PF08241">
    <property type="entry name" value="Methyltransf_11"/>
    <property type="match status" value="1"/>
</dbReference>
<dbReference type="InterPro" id="IPR013216">
    <property type="entry name" value="Methyltransf_11"/>
</dbReference>
<dbReference type="PANTHER" id="PTHR43591">
    <property type="entry name" value="METHYLTRANSFERASE"/>
    <property type="match status" value="1"/>
</dbReference>
<dbReference type="Proteomes" id="UP000294853">
    <property type="component" value="Chromosome"/>
</dbReference>
<evidence type="ECO:0000313" key="3">
    <source>
        <dbReference type="Proteomes" id="UP000294853"/>
    </source>
</evidence>
<organism evidence="2 3">
    <name type="scientific">Nocardioides seonyuensis</name>
    <dbReference type="NCBI Taxonomy" id="2518371"/>
    <lineage>
        <taxon>Bacteria</taxon>
        <taxon>Bacillati</taxon>
        <taxon>Actinomycetota</taxon>
        <taxon>Actinomycetes</taxon>
        <taxon>Propionibacteriales</taxon>
        <taxon>Nocardioidaceae</taxon>
        <taxon>Nocardioides</taxon>
    </lineage>
</organism>
<feature type="domain" description="Methyltransferase type 11" evidence="1">
    <location>
        <begin position="55"/>
        <end position="154"/>
    </location>
</feature>
<keyword evidence="2" id="KW-0808">Transferase</keyword>
<sequence>MSVRDAFMRGLARQLGHPAGLRGRVVARSLNKGNLAPVLAAVEATGALPGQQVADIGFGGGVGLQPLLDRVSPGGHVHGVDIAETMLDAARKRYSSEVASGSLTLEAGDLTALPLPDHSLDALITTNTIYFVEDVSRAFREMARVLKPGGRAVIGCADPDFMTNLPFTQHGFRIRPITEVVELIRGAGLTFLEDRPVDHGNHAFHLLVAESPA</sequence>
<accession>A0A4V1BMK4</accession>
<dbReference type="Gene3D" id="3.40.50.150">
    <property type="entry name" value="Vaccinia Virus protein VP39"/>
    <property type="match status" value="1"/>
</dbReference>
<dbReference type="OrthoDB" id="529208at2"/>
<proteinExistence type="predicted"/>
<dbReference type="EMBL" id="CP038436">
    <property type="protein sequence ID" value="QBX56682.1"/>
    <property type="molecule type" value="Genomic_DNA"/>
</dbReference>
<dbReference type="InterPro" id="IPR029063">
    <property type="entry name" value="SAM-dependent_MTases_sf"/>
</dbReference>
<dbReference type="PANTHER" id="PTHR43591:SF24">
    <property type="entry name" value="2-METHOXY-6-POLYPRENYL-1,4-BENZOQUINOL METHYLASE, MITOCHONDRIAL"/>
    <property type="match status" value="1"/>
</dbReference>
<dbReference type="GO" id="GO:0032259">
    <property type="term" value="P:methylation"/>
    <property type="evidence" value="ECO:0007669"/>
    <property type="project" value="UniProtKB-KW"/>
</dbReference>
<evidence type="ECO:0000259" key="1">
    <source>
        <dbReference type="Pfam" id="PF08241"/>
    </source>
</evidence>
<gene>
    <name evidence="2" type="ORF">EXE58_15250</name>
</gene>
<dbReference type="RefSeq" id="WP_135268667.1">
    <property type="nucleotide sequence ID" value="NZ_CP038436.1"/>
</dbReference>
<evidence type="ECO:0000313" key="2">
    <source>
        <dbReference type="EMBL" id="QBX56682.1"/>
    </source>
</evidence>
<keyword evidence="3" id="KW-1185">Reference proteome</keyword>
<keyword evidence="2" id="KW-0489">Methyltransferase</keyword>
<name>A0A4V1BMK4_9ACTN</name>
<dbReference type="CDD" id="cd02440">
    <property type="entry name" value="AdoMet_MTases"/>
    <property type="match status" value="1"/>
</dbReference>